<protein>
    <submittedName>
        <fullName evidence="1">Uncharacterized protein</fullName>
    </submittedName>
</protein>
<accession>A0ABQ1KMV6</accession>
<gene>
    <name evidence="1" type="ORF">GCM10011363_22470</name>
</gene>
<keyword evidence="2" id="KW-1185">Reference proteome</keyword>
<comment type="caution">
    <text evidence="1">The sequence shown here is derived from an EMBL/GenBank/DDBJ whole genome shotgun (WGS) entry which is preliminary data.</text>
</comment>
<evidence type="ECO:0000313" key="1">
    <source>
        <dbReference type="EMBL" id="GGC05252.1"/>
    </source>
</evidence>
<dbReference type="EMBL" id="BMFC01000004">
    <property type="protein sequence ID" value="GGC05252.1"/>
    <property type="molecule type" value="Genomic_DNA"/>
</dbReference>
<dbReference type="RefSeq" id="WP_188482124.1">
    <property type="nucleotide sequence ID" value="NZ_BMFC01000004.1"/>
</dbReference>
<evidence type="ECO:0000313" key="2">
    <source>
        <dbReference type="Proteomes" id="UP000645462"/>
    </source>
</evidence>
<reference evidence="2" key="1">
    <citation type="journal article" date="2019" name="Int. J. Syst. Evol. Microbiol.">
        <title>The Global Catalogue of Microorganisms (GCM) 10K type strain sequencing project: providing services to taxonomists for standard genome sequencing and annotation.</title>
        <authorList>
            <consortium name="The Broad Institute Genomics Platform"/>
            <consortium name="The Broad Institute Genome Sequencing Center for Infectious Disease"/>
            <person name="Wu L."/>
            <person name="Ma J."/>
        </authorList>
    </citation>
    <scope>NUCLEOTIDE SEQUENCE [LARGE SCALE GENOMIC DNA]</scope>
    <source>
        <strain evidence="2">CGMCC 1.12478</strain>
    </source>
</reference>
<dbReference type="Proteomes" id="UP000645462">
    <property type="component" value="Unassembled WGS sequence"/>
</dbReference>
<name>A0ABQ1KMV6_9RHOB</name>
<organism evidence="1 2">
    <name type="scientific">Marivita lacus</name>
    <dbReference type="NCBI Taxonomy" id="1323742"/>
    <lineage>
        <taxon>Bacteria</taxon>
        <taxon>Pseudomonadati</taxon>
        <taxon>Pseudomonadota</taxon>
        <taxon>Alphaproteobacteria</taxon>
        <taxon>Rhodobacterales</taxon>
        <taxon>Roseobacteraceae</taxon>
        <taxon>Marivita</taxon>
    </lineage>
</organism>
<proteinExistence type="predicted"/>
<sequence>MLEYASRPTMEGWNEAEFGSTSRLIDTSASNYTRRVGRKGIGYRQRLDQVADASNIVKIMIENTFGGYDDPFVVSDEDTDRTEVEGRQKAQQAIHSYFLKSLPSKNVTEAVVLSVDQSKAVAHDYEVKFAALMGFADAEKFSVHHLPALASIGFLASTKTSALFDRTAYRAIRKASQKYSWMSKYSVEVDSILSQVGYIQSDIYEDGLGALIVDYIRLDDRVTIAVDDNDVQILASQSGNFESLEFSDPYSNFLTVVDCIKSKFV</sequence>